<feature type="transmembrane region" description="Helical" evidence="1">
    <location>
        <begin position="246"/>
        <end position="268"/>
    </location>
</feature>
<organism evidence="2 3">
    <name type="scientific">Jeotgalibaca porci</name>
    <dbReference type="NCBI Taxonomy" id="1868793"/>
    <lineage>
        <taxon>Bacteria</taxon>
        <taxon>Bacillati</taxon>
        <taxon>Bacillota</taxon>
        <taxon>Bacilli</taxon>
        <taxon>Lactobacillales</taxon>
        <taxon>Carnobacteriaceae</taxon>
        <taxon>Jeotgalibaca</taxon>
    </lineage>
</organism>
<dbReference type="AlphaFoldDB" id="A0A6G7WJL0"/>
<keyword evidence="3" id="KW-1185">Reference proteome</keyword>
<feature type="transmembrane region" description="Helical" evidence="1">
    <location>
        <begin position="20"/>
        <end position="37"/>
    </location>
</feature>
<keyword evidence="1" id="KW-0472">Membrane</keyword>
<feature type="transmembrane region" description="Helical" evidence="1">
    <location>
        <begin position="214"/>
        <end position="234"/>
    </location>
</feature>
<dbReference type="GeneID" id="94553710"/>
<evidence type="ECO:0000313" key="2">
    <source>
        <dbReference type="EMBL" id="QIK52432.1"/>
    </source>
</evidence>
<feature type="transmembrane region" description="Helical" evidence="1">
    <location>
        <begin position="118"/>
        <end position="145"/>
    </location>
</feature>
<evidence type="ECO:0000256" key="1">
    <source>
        <dbReference type="SAM" id="Phobius"/>
    </source>
</evidence>
<dbReference type="KEGG" id="jpo:G7058_10475"/>
<name>A0A6G7WJL0_9LACT</name>
<dbReference type="Proteomes" id="UP000501830">
    <property type="component" value="Chromosome"/>
</dbReference>
<evidence type="ECO:0000313" key="3">
    <source>
        <dbReference type="Proteomes" id="UP000501830"/>
    </source>
</evidence>
<protein>
    <submittedName>
        <fullName evidence="2">Uncharacterized protein</fullName>
    </submittedName>
</protein>
<feature type="transmembrane region" description="Helical" evidence="1">
    <location>
        <begin position="75"/>
        <end position="97"/>
    </location>
</feature>
<dbReference type="RefSeq" id="WP_166063460.1">
    <property type="nucleotide sequence ID" value="NZ_CP049889.1"/>
</dbReference>
<gene>
    <name evidence="2" type="ORF">G7058_10475</name>
</gene>
<proteinExistence type="predicted"/>
<feature type="transmembrane region" description="Helical" evidence="1">
    <location>
        <begin position="186"/>
        <end position="207"/>
    </location>
</feature>
<sequence>MKKFTDLLLFEINRIKKAYLMLIGLIVSLQIVANIWASNNFMRMYKNHVKETRGSMNDFLENWGKFDFFQVQNHFIFELSIMLGIFALVLYVFVIWYRDWIGKNNLSYRFLTLPGSRMSIFYAKLACILFLIGGLLATQIVMLYLGEMLTGILLPDEMFETLRFLGQPAKNEVISFILPSRILDFVLHYTVGIAILVAVNLMIVLRLSFKWKGLAMGIAVIGILLALFIAVLLSGWLDYIFPIEQLALTILFSVLVTVGSLLASHYLMNNKISV</sequence>
<reference evidence="2 3" key="1">
    <citation type="journal article" date="2017" name="Int. J. Syst. Evol. Microbiol.">
        <title>Jeotgalibaca porci sp. nov. and Jeotgalibaca arthritidis sp. nov., isolated from pigs, and emended description of the genus Jeotgalibaca.</title>
        <authorList>
            <person name="Zamora L."/>
            <person name="Perez-Sancho M."/>
            <person name="Dominguez L."/>
            <person name="Fernandez-Garayzabal J.F."/>
            <person name="Vela A.I."/>
        </authorList>
    </citation>
    <scope>NUCLEOTIDE SEQUENCE [LARGE SCALE GENOMIC DNA]</scope>
    <source>
        <strain evidence="2 3">CCUG 69148</strain>
    </source>
</reference>
<accession>A0A6G7WJL0</accession>
<dbReference type="EMBL" id="CP049889">
    <property type="protein sequence ID" value="QIK52432.1"/>
    <property type="molecule type" value="Genomic_DNA"/>
</dbReference>
<keyword evidence="1" id="KW-1133">Transmembrane helix</keyword>
<keyword evidence="1" id="KW-0812">Transmembrane</keyword>